<keyword evidence="1" id="KW-0808">Transferase</keyword>
<reference evidence="1" key="1">
    <citation type="submission" date="2022-04" db="EMBL/GenBank/DDBJ databases">
        <title>Genome of the entomopathogenic fungus Entomophthora muscae.</title>
        <authorList>
            <person name="Elya C."/>
            <person name="Lovett B.R."/>
            <person name="Lee E."/>
            <person name="Macias A.M."/>
            <person name="Hajek A.E."/>
            <person name="De Bivort B.L."/>
            <person name="Kasson M.T."/>
            <person name="De Fine Licht H.H."/>
            <person name="Stajich J.E."/>
        </authorList>
    </citation>
    <scope>NUCLEOTIDE SEQUENCE</scope>
    <source>
        <strain evidence="1">Berkeley</strain>
    </source>
</reference>
<organism evidence="1 2">
    <name type="scientific">Entomophthora muscae</name>
    <dbReference type="NCBI Taxonomy" id="34485"/>
    <lineage>
        <taxon>Eukaryota</taxon>
        <taxon>Fungi</taxon>
        <taxon>Fungi incertae sedis</taxon>
        <taxon>Zoopagomycota</taxon>
        <taxon>Entomophthoromycotina</taxon>
        <taxon>Entomophthoromycetes</taxon>
        <taxon>Entomophthorales</taxon>
        <taxon>Entomophthoraceae</taxon>
        <taxon>Entomophthora</taxon>
    </lineage>
</organism>
<accession>A0ACC2S109</accession>
<keyword evidence="1" id="KW-0328">Glycosyltransferase</keyword>
<dbReference type="Proteomes" id="UP001165960">
    <property type="component" value="Unassembled WGS sequence"/>
</dbReference>
<name>A0ACC2S109_9FUNG</name>
<sequence length="505" mass="56939">MSSFLEWIKFIPYVIPFLLIPLVALSKVRSYLKRDIRQGRRRLLTATKPLVDNHPPFIIGYFHPYCNAGGGGERVLWTMIQSLQAKHPYILHAIYTGDVDVSKETMLENVKNRFNIDIDPDTVDLIYLKTRSWVEASKYPRFTMLGQSLGSMVLGWEAMSQLIPDIFFDTMGYAFTYPIVKGLAECRVAAYVHYPTISTDMLASVKSRDTAVNNSGVVASSPLLSQLKICYYRIFAVLYGAVGSLADVVMVNSTWTQGHIRELWGSQKADIVFPPCDTHALTSLSVEGRKPHIISVAQFRPEKNHKLQLHALAELFRTHPEYRCQKEAVELIVLGSVRDSFDQTRVDELVLLAKHLEIQVIVKQYKLIKKDSVRFVVNASYSSLLEHLQSSLIGLHTMANEHFGIGVVELMAAGLIPIAHDSAGPKMDIISATHNDQVCHGFLAKEAEEYAEYFAKVLGQWEKEPSELQRLQKINQQVAHANFSAEHFSDTFLSKFEPHISPTSS</sequence>
<protein>
    <submittedName>
        <fullName evidence="1">Asparagine-linked glycosylation protein, variant 2</fullName>
        <ecNumber evidence="1">2.4.1.131</ecNumber>
    </submittedName>
</protein>
<gene>
    <name evidence="1" type="primary">ALG11</name>
    <name evidence="1" type="ORF">DSO57_1037797</name>
</gene>
<keyword evidence="2" id="KW-1185">Reference proteome</keyword>
<proteinExistence type="predicted"/>
<dbReference type="EMBL" id="QTSX02006105">
    <property type="protein sequence ID" value="KAJ9055975.1"/>
    <property type="molecule type" value="Genomic_DNA"/>
</dbReference>
<comment type="caution">
    <text evidence="1">The sequence shown here is derived from an EMBL/GenBank/DDBJ whole genome shotgun (WGS) entry which is preliminary data.</text>
</comment>
<evidence type="ECO:0000313" key="1">
    <source>
        <dbReference type="EMBL" id="KAJ9055975.1"/>
    </source>
</evidence>
<dbReference type="EC" id="2.4.1.131" evidence="1"/>
<evidence type="ECO:0000313" key="2">
    <source>
        <dbReference type="Proteomes" id="UP001165960"/>
    </source>
</evidence>